<evidence type="ECO:0000313" key="2">
    <source>
        <dbReference type="Proteomes" id="UP000325315"/>
    </source>
</evidence>
<organism evidence="1 2">
    <name type="scientific">Gossypium australe</name>
    <dbReference type="NCBI Taxonomy" id="47621"/>
    <lineage>
        <taxon>Eukaryota</taxon>
        <taxon>Viridiplantae</taxon>
        <taxon>Streptophyta</taxon>
        <taxon>Embryophyta</taxon>
        <taxon>Tracheophyta</taxon>
        <taxon>Spermatophyta</taxon>
        <taxon>Magnoliopsida</taxon>
        <taxon>eudicotyledons</taxon>
        <taxon>Gunneridae</taxon>
        <taxon>Pentapetalae</taxon>
        <taxon>rosids</taxon>
        <taxon>malvids</taxon>
        <taxon>Malvales</taxon>
        <taxon>Malvaceae</taxon>
        <taxon>Malvoideae</taxon>
        <taxon>Gossypium</taxon>
    </lineage>
</organism>
<proteinExistence type="predicted"/>
<evidence type="ECO:0000313" key="1">
    <source>
        <dbReference type="EMBL" id="KAA3480312.1"/>
    </source>
</evidence>
<sequence length="88" mass="10488">MLYHTTWLISKLDPLKYLMESITLNGRKARWSAIVDFLPSRALEDYEPLNFGFPNENPNTLQKIFLGNKTSTEYQMRWVTELEQSWYP</sequence>
<dbReference type="GO" id="GO:0003964">
    <property type="term" value="F:RNA-directed DNA polymerase activity"/>
    <property type="evidence" value="ECO:0007669"/>
    <property type="project" value="UniProtKB-KW"/>
</dbReference>
<dbReference type="EMBL" id="SMMG02000003">
    <property type="protein sequence ID" value="KAA3480312.1"/>
    <property type="molecule type" value="Genomic_DNA"/>
</dbReference>
<dbReference type="AlphaFoldDB" id="A0A5B6WHG8"/>
<keyword evidence="1" id="KW-0695">RNA-directed DNA polymerase</keyword>
<keyword evidence="1" id="KW-0808">Transferase</keyword>
<name>A0A5B6WHG8_9ROSI</name>
<reference evidence="1" key="1">
    <citation type="submission" date="2019-08" db="EMBL/GenBank/DDBJ databases">
        <authorList>
            <person name="Liu F."/>
        </authorList>
    </citation>
    <scope>NUCLEOTIDE SEQUENCE [LARGE SCALE GENOMIC DNA]</scope>
    <source>
        <strain evidence="1">PA1801</strain>
        <tissue evidence="1">Leaf</tissue>
    </source>
</reference>
<comment type="caution">
    <text evidence="1">The sequence shown here is derived from an EMBL/GenBank/DDBJ whole genome shotgun (WGS) entry which is preliminary data.</text>
</comment>
<dbReference type="OrthoDB" id="10528961at2759"/>
<dbReference type="Proteomes" id="UP000325315">
    <property type="component" value="Unassembled WGS sequence"/>
</dbReference>
<accession>A0A5B6WHG8</accession>
<protein>
    <submittedName>
        <fullName evidence="1">RNA-directed DNA polymerase (Reverse transcriptase), Ribonuclease H</fullName>
    </submittedName>
</protein>
<keyword evidence="1" id="KW-0548">Nucleotidyltransferase</keyword>
<keyword evidence="2" id="KW-1185">Reference proteome</keyword>
<gene>
    <name evidence="1" type="ORF">EPI10_020758</name>
</gene>